<organism evidence="1 2">
    <name type="scientific">Leptospira jelokensis</name>
    <dbReference type="NCBI Taxonomy" id="2484931"/>
    <lineage>
        <taxon>Bacteria</taxon>
        <taxon>Pseudomonadati</taxon>
        <taxon>Spirochaetota</taxon>
        <taxon>Spirochaetia</taxon>
        <taxon>Leptospirales</taxon>
        <taxon>Leptospiraceae</taxon>
        <taxon>Leptospira</taxon>
    </lineage>
</organism>
<keyword evidence="2" id="KW-1185">Reference proteome</keyword>
<reference evidence="1" key="1">
    <citation type="journal article" date="2019" name="PLoS Negl. Trop. Dis.">
        <title>Revisiting the worldwide diversity of Leptospira species in the environment.</title>
        <authorList>
            <person name="Vincent A.T."/>
            <person name="Schiettekatte O."/>
            <person name="Bourhy P."/>
            <person name="Veyrier F.J."/>
            <person name="Picardeau M."/>
        </authorList>
    </citation>
    <scope>NUCLEOTIDE SEQUENCE [LARGE SCALE GENOMIC DNA]</scope>
    <source>
        <strain evidence="1">201702451</strain>
    </source>
</reference>
<proteinExistence type="predicted"/>
<dbReference type="RefSeq" id="WP_135642412.1">
    <property type="nucleotide sequence ID" value="NZ_RQGH01000026.1"/>
</dbReference>
<dbReference type="EMBL" id="RQGH01000026">
    <property type="protein sequence ID" value="TGL64918.1"/>
    <property type="molecule type" value="Genomic_DNA"/>
</dbReference>
<evidence type="ECO:0000313" key="1">
    <source>
        <dbReference type="EMBL" id="TGL64918.1"/>
    </source>
</evidence>
<protein>
    <submittedName>
        <fullName evidence="1">Uncharacterized protein</fullName>
    </submittedName>
</protein>
<accession>A0A4Z1A1G1</accession>
<name>A0A4Z1A1G1_9LEPT</name>
<dbReference type="Proteomes" id="UP000297567">
    <property type="component" value="Unassembled WGS sequence"/>
</dbReference>
<comment type="caution">
    <text evidence="1">The sequence shown here is derived from an EMBL/GenBank/DDBJ whole genome shotgun (WGS) entry which is preliminary data.</text>
</comment>
<dbReference type="AlphaFoldDB" id="A0A4Z1A1G1"/>
<sequence>MESISLYIKRNFKFSFDKDPHLIKGLFLFLLLFSLSCSNQKEYCESRAESKGGEKYQDSKSACATYLVMTEIANTSEAQGRSPFTARIIASEAFATCLIKISEERKCDQKSEYVPHFGD</sequence>
<gene>
    <name evidence="1" type="ORF">EHQ62_09945</name>
</gene>
<evidence type="ECO:0000313" key="2">
    <source>
        <dbReference type="Proteomes" id="UP000297567"/>
    </source>
</evidence>